<organism evidence="4 5">
    <name type="scientific">Streptomyces vulcanius</name>
    <dbReference type="NCBI Taxonomy" id="1441876"/>
    <lineage>
        <taxon>Bacteria</taxon>
        <taxon>Bacillati</taxon>
        <taxon>Actinomycetota</taxon>
        <taxon>Actinomycetes</taxon>
        <taxon>Kitasatosporales</taxon>
        <taxon>Streptomycetaceae</taxon>
        <taxon>Streptomyces</taxon>
    </lineage>
</organism>
<keyword evidence="2" id="KW-0472">Membrane</keyword>
<dbReference type="EMBL" id="JBHSFK010000005">
    <property type="protein sequence ID" value="MFC4499768.1"/>
    <property type="molecule type" value="Genomic_DNA"/>
</dbReference>
<keyword evidence="2" id="KW-1133">Transmembrane helix</keyword>
<keyword evidence="2" id="KW-0812">Transmembrane</keyword>
<sequence length="244" mass="25606">MTTPEEQPPEPQPPVGGAEHTDRVFRSHAGIGSGALLLGLVGWLCVDAILAGEGRTPWLALAALILVVPLTVAFTLRPAVYAGQDRLRVRNPFRVVALPWGQVAALRSGYSNEVLTRSGAKYQLWAIPVSLRQRKSAARQEARATAARAAEREGRSDHAGRGGRGGLTARGLGGFGGLGGSSGPVSEGPVRSGGDRAMDDLRELWESREKAESAQGEVSVRWAWEILGPALAGAVVLGILLAVG</sequence>
<name>A0ABV9AN33_9ACTN</name>
<evidence type="ECO:0000259" key="3">
    <source>
        <dbReference type="Pfam" id="PF10756"/>
    </source>
</evidence>
<feature type="region of interest" description="Disordered" evidence="1">
    <location>
        <begin position="175"/>
        <end position="194"/>
    </location>
</feature>
<feature type="transmembrane region" description="Helical" evidence="2">
    <location>
        <begin position="58"/>
        <end position="80"/>
    </location>
</feature>
<dbReference type="Pfam" id="PF10756">
    <property type="entry name" value="bPH_6"/>
    <property type="match status" value="1"/>
</dbReference>
<accession>A0ABV9AN33</accession>
<feature type="region of interest" description="Disordered" evidence="1">
    <location>
        <begin position="1"/>
        <end position="20"/>
    </location>
</feature>
<proteinExistence type="predicted"/>
<feature type="domain" description="Low molecular weight protein antigen 6 PH" evidence="3">
    <location>
        <begin position="77"/>
        <end position="143"/>
    </location>
</feature>
<keyword evidence="5" id="KW-1185">Reference proteome</keyword>
<dbReference type="Proteomes" id="UP001595839">
    <property type="component" value="Unassembled WGS sequence"/>
</dbReference>
<evidence type="ECO:0000313" key="5">
    <source>
        <dbReference type="Proteomes" id="UP001595839"/>
    </source>
</evidence>
<evidence type="ECO:0000313" key="4">
    <source>
        <dbReference type="EMBL" id="MFC4499768.1"/>
    </source>
</evidence>
<protein>
    <submittedName>
        <fullName evidence="4">PH domain-containing protein</fullName>
    </submittedName>
</protein>
<dbReference type="RefSeq" id="WP_381165542.1">
    <property type="nucleotide sequence ID" value="NZ_JBHSFK010000005.1"/>
</dbReference>
<reference evidence="5" key="1">
    <citation type="journal article" date="2019" name="Int. J. Syst. Evol. Microbiol.">
        <title>The Global Catalogue of Microorganisms (GCM) 10K type strain sequencing project: providing services to taxonomists for standard genome sequencing and annotation.</title>
        <authorList>
            <consortium name="The Broad Institute Genomics Platform"/>
            <consortium name="The Broad Institute Genome Sequencing Center for Infectious Disease"/>
            <person name="Wu L."/>
            <person name="Ma J."/>
        </authorList>
    </citation>
    <scope>NUCLEOTIDE SEQUENCE [LARGE SCALE GENOMIC DNA]</scope>
    <source>
        <strain evidence="5">CGMCC 4.7177</strain>
    </source>
</reference>
<feature type="compositionally biased region" description="Low complexity" evidence="1">
    <location>
        <begin position="183"/>
        <end position="192"/>
    </location>
</feature>
<feature type="transmembrane region" description="Helical" evidence="2">
    <location>
        <begin position="29"/>
        <end position="52"/>
    </location>
</feature>
<evidence type="ECO:0000256" key="1">
    <source>
        <dbReference type="SAM" id="MobiDB-lite"/>
    </source>
</evidence>
<feature type="compositionally biased region" description="Basic and acidic residues" evidence="1">
    <location>
        <begin position="149"/>
        <end position="160"/>
    </location>
</feature>
<dbReference type="InterPro" id="IPR019692">
    <property type="entry name" value="CFP-6_PH"/>
</dbReference>
<comment type="caution">
    <text evidence="4">The sequence shown here is derived from an EMBL/GenBank/DDBJ whole genome shotgun (WGS) entry which is preliminary data.</text>
</comment>
<evidence type="ECO:0000256" key="2">
    <source>
        <dbReference type="SAM" id="Phobius"/>
    </source>
</evidence>
<gene>
    <name evidence="4" type="ORF">ACFPIH_09515</name>
</gene>
<feature type="region of interest" description="Disordered" evidence="1">
    <location>
        <begin position="142"/>
        <end position="166"/>
    </location>
</feature>